<accession>A0A2I1EHU9</accession>
<protein>
    <submittedName>
        <fullName evidence="1">Uncharacterized protein</fullName>
    </submittedName>
</protein>
<dbReference type="VEuPathDB" id="FungiDB:RhiirFUN_015996"/>
<reference evidence="1 2" key="2">
    <citation type="submission" date="2017-10" db="EMBL/GenBank/DDBJ databases">
        <title>Genome analyses suggest a sexual origin of heterokaryosis in a supposedly ancient asexual fungus.</title>
        <authorList>
            <person name="Corradi N."/>
            <person name="Sedzielewska K."/>
            <person name="Noel J."/>
            <person name="Charron P."/>
            <person name="Farinelli L."/>
            <person name="Marton T."/>
            <person name="Kruger M."/>
            <person name="Pelin A."/>
            <person name="Brachmann A."/>
            <person name="Corradi N."/>
        </authorList>
    </citation>
    <scope>NUCLEOTIDE SEQUENCE [LARGE SCALE GENOMIC DNA]</scope>
    <source>
        <strain evidence="1 2">A1</strain>
    </source>
</reference>
<evidence type="ECO:0000313" key="2">
    <source>
        <dbReference type="Proteomes" id="UP000232688"/>
    </source>
</evidence>
<gene>
    <name evidence="1" type="ORF">RhiirA1_533534</name>
</gene>
<dbReference type="Proteomes" id="UP000232688">
    <property type="component" value="Unassembled WGS sequence"/>
</dbReference>
<evidence type="ECO:0000313" key="1">
    <source>
        <dbReference type="EMBL" id="PKC69305.1"/>
    </source>
</evidence>
<reference evidence="1 2" key="1">
    <citation type="submission" date="2017-10" db="EMBL/GenBank/DDBJ databases">
        <title>Extensive intraspecific genome diversity in a model arbuscular mycorrhizal fungus.</title>
        <authorList>
            <person name="Chen E.C.H."/>
            <person name="Morin E."/>
            <person name="Baudet D."/>
            <person name="Noel J."/>
            <person name="Ndikumana S."/>
            <person name="Charron P."/>
            <person name="St-Onge C."/>
            <person name="Giorgi J."/>
            <person name="Grigoriev I.V."/>
            <person name="Roux C."/>
            <person name="Martin F.M."/>
            <person name="Corradi N."/>
        </authorList>
    </citation>
    <scope>NUCLEOTIDE SEQUENCE [LARGE SCALE GENOMIC DNA]</scope>
    <source>
        <strain evidence="1 2">A1</strain>
    </source>
</reference>
<sequence length="193" mass="22933">MQSEKVPFPDIINIQKKSNCSRKEKRNNVIVLTDQEYSKKELMKVIKLLGVDLDLWMHLHRIPKVKISTLKFIMKEFQDNEFKDSVLKSGLKFYHPTIIVLMGTPISHKMECLKERLRKLHQSQAQTALIGLVLWKNFVYQYLLINLTMEDEVLSKIRYPEYWKNSHAYWEADSWNGKVFNSIFDANNENVKR</sequence>
<dbReference type="EMBL" id="LLXH01000284">
    <property type="protein sequence ID" value="PKC69305.1"/>
    <property type="molecule type" value="Genomic_DNA"/>
</dbReference>
<dbReference type="AlphaFoldDB" id="A0A2I1EHU9"/>
<proteinExistence type="predicted"/>
<name>A0A2I1EHU9_9GLOM</name>
<organism evidence="1 2">
    <name type="scientific">Rhizophagus irregularis</name>
    <dbReference type="NCBI Taxonomy" id="588596"/>
    <lineage>
        <taxon>Eukaryota</taxon>
        <taxon>Fungi</taxon>
        <taxon>Fungi incertae sedis</taxon>
        <taxon>Mucoromycota</taxon>
        <taxon>Glomeromycotina</taxon>
        <taxon>Glomeromycetes</taxon>
        <taxon>Glomerales</taxon>
        <taxon>Glomeraceae</taxon>
        <taxon>Rhizophagus</taxon>
    </lineage>
</organism>
<comment type="caution">
    <text evidence="1">The sequence shown here is derived from an EMBL/GenBank/DDBJ whole genome shotgun (WGS) entry which is preliminary data.</text>
</comment>
<dbReference type="VEuPathDB" id="FungiDB:RhiirA1_533534"/>